<comment type="caution">
    <text evidence="2">The sequence shown here is derived from an EMBL/GenBank/DDBJ whole genome shotgun (WGS) entry which is preliminary data.</text>
</comment>
<evidence type="ECO:0000256" key="1">
    <source>
        <dbReference type="SAM" id="MobiDB-lite"/>
    </source>
</evidence>
<reference evidence="2 3" key="1">
    <citation type="journal article" date="2012" name="Eukaryot. Cell">
        <title>Draft genome sequence of Wickerhamomyces ciferrii NRRL Y-1031 F-60-10.</title>
        <authorList>
            <person name="Schneider J."/>
            <person name="Andrea H."/>
            <person name="Blom J."/>
            <person name="Jaenicke S."/>
            <person name="Ruckert C."/>
            <person name="Schorsch C."/>
            <person name="Szczepanowski R."/>
            <person name="Farwick M."/>
            <person name="Goesmann A."/>
            <person name="Puhler A."/>
            <person name="Schaffer S."/>
            <person name="Tauch A."/>
            <person name="Kohler T."/>
            <person name="Brinkrolf K."/>
        </authorList>
    </citation>
    <scope>NUCLEOTIDE SEQUENCE [LARGE SCALE GENOMIC DNA]</scope>
    <source>
        <strain evidence="3">ATCC 14091 / BCRC 22168 / CBS 111 / JCM 3599 / NBRC 0793 / NRRL Y-1031 F-60-10</strain>
    </source>
</reference>
<dbReference type="HOGENOM" id="CLU_1897833_0_0_1"/>
<organism evidence="2 3">
    <name type="scientific">Wickerhamomyces ciferrii (strain ATCC 14091 / BCRC 22168 / CBS 111 / JCM 3599 / NBRC 0793 / NRRL Y-1031 F-60-10)</name>
    <name type="common">Yeast</name>
    <name type="synonym">Pichia ciferrii</name>
    <dbReference type="NCBI Taxonomy" id="1206466"/>
    <lineage>
        <taxon>Eukaryota</taxon>
        <taxon>Fungi</taxon>
        <taxon>Dikarya</taxon>
        <taxon>Ascomycota</taxon>
        <taxon>Saccharomycotina</taxon>
        <taxon>Saccharomycetes</taxon>
        <taxon>Phaffomycetales</taxon>
        <taxon>Wickerhamomycetaceae</taxon>
        <taxon>Wickerhamomyces</taxon>
    </lineage>
</organism>
<gene>
    <name evidence="2" type="ORF">BN7_3531</name>
</gene>
<feature type="compositionally biased region" description="Low complexity" evidence="1">
    <location>
        <begin position="40"/>
        <end position="62"/>
    </location>
</feature>
<accession>K0KLV5</accession>
<evidence type="ECO:0000313" key="2">
    <source>
        <dbReference type="EMBL" id="CCH43976.1"/>
    </source>
</evidence>
<dbReference type="EMBL" id="CAIF01000097">
    <property type="protein sequence ID" value="CCH43976.1"/>
    <property type="molecule type" value="Genomic_DNA"/>
</dbReference>
<proteinExistence type="predicted"/>
<feature type="compositionally biased region" description="Polar residues" evidence="1">
    <location>
        <begin position="63"/>
        <end position="72"/>
    </location>
</feature>
<sequence length="134" mass="14803">MSTSGDIEVKDAPVEDRASRESTVSAPIEQTPTPGPAPIQNEKSQNQELQQQDQIPQISVPQPKSNTQSPQIKSEEISSRNTPVPQVLQFQVPNDQKVSDIVGGAPVRQWLNEHVTPTLLQGVRKISTERYVIE</sequence>
<dbReference type="Proteomes" id="UP000009328">
    <property type="component" value="Unassembled WGS sequence"/>
</dbReference>
<protein>
    <submittedName>
        <fullName evidence="2">Mediator of RNA polymerase II transcription subunit 13</fullName>
    </submittedName>
</protein>
<keyword evidence="3" id="KW-1185">Reference proteome</keyword>
<feature type="region of interest" description="Disordered" evidence="1">
    <location>
        <begin position="1"/>
        <end position="85"/>
    </location>
</feature>
<name>K0KLV5_WICCF</name>
<evidence type="ECO:0000313" key="3">
    <source>
        <dbReference type="Proteomes" id="UP000009328"/>
    </source>
</evidence>
<dbReference type="AlphaFoldDB" id="K0KLV5"/>
<feature type="compositionally biased region" description="Polar residues" evidence="1">
    <location>
        <begin position="21"/>
        <end position="32"/>
    </location>
</feature>
<dbReference type="InParanoid" id="K0KLV5"/>
<feature type="compositionally biased region" description="Basic and acidic residues" evidence="1">
    <location>
        <begin position="7"/>
        <end position="20"/>
    </location>
</feature>
<dbReference type="Gene3D" id="1.20.890.10">
    <property type="entry name" value="cAMP-dependent protein kinase regulatory subunit, dimerization-anchoring domain"/>
    <property type="match status" value="1"/>
</dbReference>
<dbReference type="STRING" id="1206466.K0KLV5"/>